<proteinExistence type="predicted"/>
<evidence type="ECO:0000313" key="2">
    <source>
        <dbReference type="Proteomes" id="UP000823123"/>
    </source>
</evidence>
<accession>A0ABS1C754</accession>
<evidence type="ECO:0000313" key="1">
    <source>
        <dbReference type="EMBL" id="MBK1467734.1"/>
    </source>
</evidence>
<sequence>MPDKKTSIEKVKAIVEGNSNFFIDTTEELNKCIKHISNLISDSYILYKNNSFTSSAFLSIAIIEEVGKVHMGIYIKPSDSFIKKDKLRDHKSKQIVGANYTISMSDRINKGISIEKFEKIFELAYSGKLKELREKAIYCDRENNDIIIPQDTISQEFSRNMLLFAIESFNDNLVGYTSYSMEESKKTDILFENIAKL</sequence>
<keyword evidence="2" id="KW-1185">Reference proteome</keyword>
<dbReference type="NCBIfam" id="TIGR04498">
    <property type="entry name" value="AbiV_defense"/>
    <property type="match status" value="1"/>
</dbReference>
<dbReference type="RefSeq" id="WP_201274860.1">
    <property type="nucleotide sequence ID" value="NZ_JACVDA010000001.1"/>
</dbReference>
<gene>
    <name evidence="1" type="ORF">IBJ83_00150</name>
</gene>
<reference evidence="1 2" key="1">
    <citation type="submission" date="2020-09" db="EMBL/GenBank/DDBJ databases">
        <title>Parvimonas S3374 sp. nov.</title>
        <authorList>
            <person name="Buhl M."/>
        </authorList>
    </citation>
    <scope>NUCLEOTIDE SEQUENCE [LARGE SCALE GENOMIC DNA]</scope>
    <source>
        <strain evidence="1 2">S3374</strain>
    </source>
</reference>
<protein>
    <submittedName>
        <fullName evidence="1">AbiV family abortive infection protein</fullName>
    </submittedName>
</protein>
<dbReference type="InterPro" id="IPR030987">
    <property type="entry name" value="AbiV"/>
</dbReference>
<dbReference type="EMBL" id="JACVDA010000001">
    <property type="protein sequence ID" value="MBK1467734.1"/>
    <property type="molecule type" value="Genomic_DNA"/>
</dbReference>
<name>A0ABS1C754_9FIRM</name>
<dbReference type="Proteomes" id="UP000823123">
    <property type="component" value="Unassembled WGS sequence"/>
</dbReference>
<organism evidence="1 2">
    <name type="scientific">Parvimonas parva</name>
    <dbReference type="NCBI Taxonomy" id="2769485"/>
    <lineage>
        <taxon>Bacteria</taxon>
        <taxon>Bacillati</taxon>
        <taxon>Bacillota</taxon>
        <taxon>Tissierellia</taxon>
        <taxon>Tissierellales</taxon>
        <taxon>Peptoniphilaceae</taxon>
        <taxon>Parvimonas</taxon>
    </lineage>
</organism>
<dbReference type="Pfam" id="PF18728">
    <property type="entry name" value="HEPN_AbiV"/>
    <property type="match status" value="1"/>
</dbReference>
<comment type="caution">
    <text evidence="1">The sequence shown here is derived from an EMBL/GenBank/DDBJ whole genome shotgun (WGS) entry which is preliminary data.</text>
</comment>